<feature type="domain" description="GPI inositol-deacylase winged helix" evidence="4">
    <location>
        <begin position="629"/>
        <end position="705"/>
    </location>
</feature>
<evidence type="ECO:0000256" key="1">
    <source>
        <dbReference type="ARBA" id="ARBA00007920"/>
    </source>
</evidence>
<evidence type="ECO:0000313" key="7">
    <source>
        <dbReference type="Proteomes" id="UP000091956"/>
    </source>
</evidence>
<evidence type="ECO:0000259" key="4">
    <source>
        <dbReference type="Pfam" id="PF22939"/>
    </source>
</evidence>
<evidence type="ECO:0000256" key="2">
    <source>
        <dbReference type="ARBA" id="ARBA00022737"/>
    </source>
</evidence>
<gene>
    <name evidence="6" type="ORF">VE01_03614</name>
</gene>
<dbReference type="SMART" id="SM00320">
    <property type="entry name" value="WD40"/>
    <property type="match status" value="7"/>
</dbReference>
<dbReference type="SUPFAM" id="SSF53474">
    <property type="entry name" value="alpha/beta-Hydrolases"/>
    <property type="match status" value="1"/>
</dbReference>
<feature type="domain" description="Nephrocystin 3-like N-terminal" evidence="5">
    <location>
        <begin position="361"/>
        <end position="520"/>
    </location>
</feature>
<dbReference type="InterPro" id="IPR011047">
    <property type="entry name" value="Quinoprotein_ADH-like_sf"/>
</dbReference>
<dbReference type="InterPro" id="IPR054471">
    <property type="entry name" value="GPIID_WHD"/>
</dbReference>
<dbReference type="Pfam" id="PF00400">
    <property type="entry name" value="WD40"/>
    <property type="match status" value="2"/>
</dbReference>
<dbReference type="Gene3D" id="3.40.50.1820">
    <property type="entry name" value="alpha/beta hydrolase"/>
    <property type="match status" value="1"/>
</dbReference>
<dbReference type="InterPro" id="IPR001680">
    <property type="entry name" value="WD40_rpt"/>
</dbReference>
<dbReference type="InterPro" id="IPR036322">
    <property type="entry name" value="WD40_repeat_dom_sf"/>
</dbReference>
<keyword evidence="7" id="KW-1185">Reference proteome</keyword>
<dbReference type="InterPro" id="IPR027417">
    <property type="entry name" value="P-loop_NTPase"/>
</dbReference>
<dbReference type="PANTHER" id="PTHR10039:SF16">
    <property type="entry name" value="GPI INOSITOL-DEACYLASE"/>
    <property type="match status" value="1"/>
</dbReference>
<sequence length="1585" mass="178658">MDRFRRHPAVAASPAKNPDHIGRSVIGALQRIGLSHKTRSKIEEALDTPQDIKGPLGLNLIHDVPKPLIDFIFVHGLGGGSRKTWSMSPDPMHYWPKEWLPLDPNFRHVRIHSFGYKADWDERKESTLTVHDFARSLLGEVKCSPDIRGNKTKIVFVAHSMGGIVIKKAYLLAREDPQLRDLTRRIHSLYFLATPHRGSHLAKTLSNILQISIGPVSYGAKPFVAELNRTSETIISINDSFRHFAEDLQLWSFYETIPSTIIGVDTMIVDKSSATLGYAKEHSSLLNANHRGVCKFDLKTDPNYQTLRRSFITTIDLILLEASQASSDVLELQRQQLIKFTGVAEPPIGDLSTLENIRVAGSGGWLLSNEVYISWRGDEDAKRRIFCLSGKPGSGKSVLSSQVITDLRDRELKCCFYFFRRGNATKSTISGCLRSLAYQMANNDNTILKRLCEFKQESTSWEQWDERTIWQKLFLGCIFKDHSSNIHFWVIDALDECRFLPLILSLFAEIPQHLRIFITSGKSPELDNCLANITHFTEHYQVKAVDTLKDLEIFIDSKIHLLPASDENGQRLLKQRILAKASGSFLWVSLVVKELQQAYSEESAEDILSDLSTDMNEFYAGMLETVSAKGLRTTTLAKAVFMWALLSSRPLKVDELQLVIKLDINQTVHNLRKFISAICGQLLSVNQKDEVEAIHQTAKSFLLQQHNLPNLKLEQISSHTRIAQICLQILTEDMQQWQTKGGLKDVTRAQFLEYACEYFSDHINGCSSQDPTIWDALLKFLDNNLLLWIEHLAEKRKLGHITQTAHNLQAYLQRRIKCLPPLSPPTERLEVWITDLIRLSAKFGPNIDISPSSIRDIIPQMCPVESLISKTYRSTQPGLCIKGELDDIWDDCLVRIHYPTHTTTAVAYGKHYIAVSASDGTIFLYDKESNYEKYMVDHGERPKAIIFSSKDEYMASSGLRKVKVWDTAEKTQVWSFDTDHEALTLLFIDDNATLIAATKGNYIITWGLLDGTEIERWQWTDSIHSTAPFPNPCQVPRKALFSPDSTTLIVNYRGLPLYLFAPRTRKFIGCCSREDIKLLDSPKSFADYSVVDALAFNPNPEINNLVVSYGFGEIAVYDLHSADLCFQIPEVYAHYLACSPNGRTLVTGSACGTIKIFEISGTRGETLTSIYKICPHEEGIQGIVFSSDGLGFADILRSQLRIWKPAVLSSSNMNESGQSEFSQASTLEPLTVTMPKHTLEAEVTAMCFHPDGDFVFCGKQNGVIAYFKTATATQRGILYCHSANVRIVCIAYIKENSLLITGDEAGRVLLTNIDVSQLECKTGSEIAEIRLKTPPLAILVAQSGSRILFRSRISAEVWTTKAEKVGATIHHESDDKMNIVNHPVLTGNFIVIDHKSMRIYSWADSLQAKLSTDETAQALNFNVTRFSQPFQHPIQDWQNEQKYQQSSRFIAHLFNGSAHSTSYSDCTSLQVWPANNISVFDSFPSPISIPGFDKNSNKILQIISVAGNLILFLDKDFWVCSLDMSRITTNGHGVKRHFFLLSEWQRNYEGFIIEYLPSRYQFVVAVNGGIVIISKGLELEAPWFS</sequence>
<dbReference type="SUPFAM" id="SSF52540">
    <property type="entry name" value="P-loop containing nucleoside triphosphate hydrolases"/>
    <property type="match status" value="1"/>
</dbReference>
<protein>
    <submittedName>
        <fullName evidence="6">Uncharacterized protein</fullName>
    </submittedName>
</protein>
<dbReference type="SUPFAM" id="SSF50978">
    <property type="entry name" value="WD40 repeat-like"/>
    <property type="match status" value="1"/>
</dbReference>
<dbReference type="InterPro" id="IPR007751">
    <property type="entry name" value="DUF676_lipase-like"/>
</dbReference>
<feature type="domain" description="DUF676" evidence="3">
    <location>
        <begin position="71"/>
        <end position="204"/>
    </location>
</feature>
<dbReference type="InterPro" id="IPR056884">
    <property type="entry name" value="NPHP3-like_N"/>
</dbReference>
<dbReference type="InterPro" id="IPR015943">
    <property type="entry name" value="WD40/YVTN_repeat-like_dom_sf"/>
</dbReference>
<comment type="similarity">
    <text evidence="1">Belongs to the putative lipase ROG1 family.</text>
</comment>
<dbReference type="RefSeq" id="XP_059319860.1">
    <property type="nucleotide sequence ID" value="XM_059463548.1"/>
</dbReference>
<dbReference type="Gene3D" id="3.40.50.300">
    <property type="entry name" value="P-loop containing nucleotide triphosphate hydrolases"/>
    <property type="match status" value="1"/>
</dbReference>
<dbReference type="Proteomes" id="UP000091956">
    <property type="component" value="Unassembled WGS sequence"/>
</dbReference>
<evidence type="ECO:0000259" key="5">
    <source>
        <dbReference type="Pfam" id="PF24883"/>
    </source>
</evidence>
<dbReference type="SUPFAM" id="SSF50998">
    <property type="entry name" value="Quinoprotein alcohol dehydrogenase-like"/>
    <property type="match status" value="1"/>
</dbReference>
<evidence type="ECO:0000313" key="6">
    <source>
        <dbReference type="EMBL" id="OBT98520.2"/>
    </source>
</evidence>
<evidence type="ECO:0000259" key="3">
    <source>
        <dbReference type="Pfam" id="PF05057"/>
    </source>
</evidence>
<dbReference type="InterPro" id="IPR029058">
    <property type="entry name" value="AB_hydrolase_fold"/>
</dbReference>
<dbReference type="EMBL" id="KV460216">
    <property type="protein sequence ID" value="OBT98520.2"/>
    <property type="molecule type" value="Genomic_DNA"/>
</dbReference>
<dbReference type="Gene3D" id="2.130.10.10">
    <property type="entry name" value="YVTN repeat-like/Quinoprotein amine dehydrogenase"/>
    <property type="match status" value="3"/>
</dbReference>
<dbReference type="Pfam" id="PF05057">
    <property type="entry name" value="DUF676"/>
    <property type="match status" value="1"/>
</dbReference>
<keyword evidence="2" id="KW-0677">Repeat</keyword>
<organism evidence="6 7">
    <name type="scientific">Pseudogymnoascus verrucosus</name>
    <dbReference type="NCBI Taxonomy" id="342668"/>
    <lineage>
        <taxon>Eukaryota</taxon>
        <taxon>Fungi</taxon>
        <taxon>Dikarya</taxon>
        <taxon>Ascomycota</taxon>
        <taxon>Pezizomycotina</taxon>
        <taxon>Leotiomycetes</taxon>
        <taxon>Thelebolales</taxon>
        <taxon>Thelebolaceae</taxon>
        <taxon>Pseudogymnoascus</taxon>
    </lineage>
</organism>
<reference evidence="6 7" key="1">
    <citation type="submission" date="2016-03" db="EMBL/GenBank/DDBJ databases">
        <title>Comparative genomics of Pseudogymnoascus destructans, the fungus causing white-nose syndrome of bats.</title>
        <authorList>
            <person name="Palmer J.M."/>
            <person name="Drees K.P."/>
            <person name="Foster J.T."/>
            <person name="Lindner D.L."/>
        </authorList>
    </citation>
    <scope>NUCLEOTIDE SEQUENCE [LARGE SCALE GENOMIC DNA]</scope>
    <source>
        <strain evidence="6 7">UAMH 10579</strain>
    </source>
</reference>
<dbReference type="Pfam" id="PF22939">
    <property type="entry name" value="WHD_GPIID"/>
    <property type="match status" value="1"/>
</dbReference>
<dbReference type="Pfam" id="PF24883">
    <property type="entry name" value="NPHP3_N"/>
    <property type="match status" value="1"/>
</dbReference>
<name>A0A1B8GRU1_9PEZI</name>
<reference evidence="7" key="2">
    <citation type="journal article" date="2018" name="Nat. Commun.">
        <title>Extreme sensitivity to ultraviolet light in the fungal pathogen causing white-nose syndrome of bats.</title>
        <authorList>
            <person name="Palmer J.M."/>
            <person name="Drees K.P."/>
            <person name="Foster J.T."/>
            <person name="Lindner D.L."/>
        </authorList>
    </citation>
    <scope>NUCLEOTIDE SEQUENCE [LARGE SCALE GENOMIC DNA]</scope>
    <source>
        <strain evidence="7">UAMH 10579</strain>
    </source>
</reference>
<proteinExistence type="inferred from homology"/>
<accession>A0A1B8GRU1</accession>
<dbReference type="PANTHER" id="PTHR10039">
    <property type="entry name" value="AMELOGENIN"/>
    <property type="match status" value="1"/>
</dbReference>
<dbReference type="GeneID" id="28837000"/>